<accession>A0A382A940</accession>
<dbReference type="SUPFAM" id="SSF50494">
    <property type="entry name" value="Trypsin-like serine proteases"/>
    <property type="match status" value="1"/>
</dbReference>
<name>A0A382A940_9ZZZZ</name>
<dbReference type="Pfam" id="PF13365">
    <property type="entry name" value="Trypsin_2"/>
    <property type="match status" value="1"/>
</dbReference>
<proteinExistence type="predicted"/>
<reference evidence="1" key="1">
    <citation type="submission" date="2018-05" db="EMBL/GenBank/DDBJ databases">
        <authorList>
            <person name="Lanie J.A."/>
            <person name="Ng W.-L."/>
            <person name="Kazmierczak K.M."/>
            <person name="Andrzejewski T.M."/>
            <person name="Davidsen T.M."/>
            <person name="Wayne K.J."/>
            <person name="Tettelin H."/>
            <person name="Glass J.I."/>
            <person name="Rusch D."/>
            <person name="Podicherti R."/>
            <person name="Tsui H.-C.T."/>
            <person name="Winkler M.E."/>
        </authorList>
    </citation>
    <scope>NUCLEOTIDE SEQUENCE</scope>
</reference>
<dbReference type="Gene3D" id="2.40.10.10">
    <property type="entry name" value="Trypsin-like serine proteases"/>
    <property type="match status" value="2"/>
</dbReference>
<dbReference type="InterPro" id="IPR043504">
    <property type="entry name" value="Peptidase_S1_PA_chymotrypsin"/>
</dbReference>
<dbReference type="EMBL" id="UINC01024283">
    <property type="protein sequence ID" value="SVA97622.1"/>
    <property type="molecule type" value="Genomic_DNA"/>
</dbReference>
<dbReference type="AlphaFoldDB" id="A0A382A940"/>
<protein>
    <submittedName>
        <fullName evidence="1">Uncharacterized protein</fullName>
    </submittedName>
</protein>
<sequence length="404" mass="43247">MQLAIVMGVIVGAALLACSTDTPNLAPKTGDTFQAKSETINKITNPYLVVKESTVKITISTAKDEYINSGVIVGDGHFVVTYAPVAADSSDRVQVTRVGSTLVTDGSIIYVDEIFDLALIHLTDVVGTPVEISQSMPNLREELIIGDFIPIRGETLTATRYSKVAGFELDGIIIRFDGIVGSGNIGGPALNKKGQLVGIVTHGLGEGESGALFSPEAFKYGLAEKLVKYNETITSDGSRHWLNLIGIPAHVTKPSDWMMLTGFGYFDIRAPKTSGSSENVLSNGYKVLGILNADSPVGETSEAVLNRLITEFGEAFERVPGFVIPTQPGFDKCELLMTINEYSRTAFERRGYVIPGGWVSHPGLYTGLCVGIGKGQRVVAFAESLNVDDIVHGDGLFEKIVLAQ</sequence>
<organism evidence="1">
    <name type="scientific">marine metagenome</name>
    <dbReference type="NCBI Taxonomy" id="408172"/>
    <lineage>
        <taxon>unclassified sequences</taxon>
        <taxon>metagenomes</taxon>
        <taxon>ecological metagenomes</taxon>
    </lineage>
</organism>
<evidence type="ECO:0000313" key="1">
    <source>
        <dbReference type="EMBL" id="SVA97622.1"/>
    </source>
</evidence>
<dbReference type="InterPro" id="IPR009003">
    <property type="entry name" value="Peptidase_S1_PA"/>
</dbReference>
<gene>
    <name evidence="1" type="ORF">METZ01_LOCUS150476</name>
</gene>